<keyword evidence="3" id="KW-1185">Reference proteome</keyword>
<proteinExistence type="predicted"/>
<organism evidence="2 3">
    <name type="scientific">Macrophomina phaseolina</name>
    <dbReference type="NCBI Taxonomy" id="35725"/>
    <lineage>
        <taxon>Eukaryota</taxon>
        <taxon>Fungi</taxon>
        <taxon>Dikarya</taxon>
        <taxon>Ascomycota</taxon>
        <taxon>Pezizomycotina</taxon>
        <taxon>Dothideomycetes</taxon>
        <taxon>Dothideomycetes incertae sedis</taxon>
        <taxon>Botryosphaeriales</taxon>
        <taxon>Botryosphaeriaceae</taxon>
        <taxon>Macrophomina</taxon>
    </lineage>
</organism>
<evidence type="ECO:0000256" key="1">
    <source>
        <dbReference type="SAM" id="MobiDB-lite"/>
    </source>
</evidence>
<dbReference type="EMBL" id="JAGTJR010000005">
    <property type="protein sequence ID" value="KAH7060788.1"/>
    <property type="molecule type" value="Genomic_DNA"/>
</dbReference>
<name>A0ABQ8GQC0_9PEZI</name>
<evidence type="ECO:0000313" key="3">
    <source>
        <dbReference type="Proteomes" id="UP000774617"/>
    </source>
</evidence>
<accession>A0ABQ8GQC0</accession>
<comment type="caution">
    <text evidence="2">The sequence shown here is derived from an EMBL/GenBank/DDBJ whole genome shotgun (WGS) entry which is preliminary data.</text>
</comment>
<protein>
    <submittedName>
        <fullName evidence="2">Uncharacterized protein</fullName>
    </submittedName>
</protein>
<gene>
    <name evidence="2" type="ORF">B0J12DRAFT_344120</name>
</gene>
<sequence length="378" mass="42216">MHGFLRGRLSRFPAQGKKRSLVQRALQLLCEVGPRELQWRGLSLLFVASLKVRRECRFRCFAEEVARKADMRCMACVHEYVLAGTGIALWVVCNAGGQTDLCSCKEAAGEVRARVQRRRSPMLLRQQSRREHAYPTSRHNIIPSDGRSSQFSSQLSQVMRGIVGAALYVRCVMQSDRVKKKGKGRKRRIDMRQLWGLSALHPELDLASMPCVLAKGPRPKSRQQILKAAVHCIDSDHGAIQRPKSTTISYRRVVQSKKQKNLSAPFRRAYIGPGYGQGPVSTIVRRGRAFCLTSWSSFSQATDPPVRICDPGSMNSSNATHHHHPQPGNASIGVTGGVFDERSVIRRRWAVFGTTVVTQGGKQKLHRPGVKQERSKGC</sequence>
<reference evidence="2 3" key="1">
    <citation type="journal article" date="2021" name="Nat. Commun.">
        <title>Genetic determinants of endophytism in the Arabidopsis root mycobiome.</title>
        <authorList>
            <person name="Mesny F."/>
            <person name="Miyauchi S."/>
            <person name="Thiergart T."/>
            <person name="Pickel B."/>
            <person name="Atanasova L."/>
            <person name="Karlsson M."/>
            <person name="Huettel B."/>
            <person name="Barry K.W."/>
            <person name="Haridas S."/>
            <person name="Chen C."/>
            <person name="Bauer D."/>
            <person name="Andreopoulos W."/>
            <person name="Pangilinan J."/>
            <person name="LaButti K."/>
            <person name="Riley R."/>
            <person name="Lipzen A."/>
            <person name="Clum A."/>
            <person name="Drula E."/>
            <person name="Henrissat B."/>
            <person name="Kohler A."/>
            <person name="Grigoriev I.V."/>
            <person name="Martin F.M."/>
            <person name="Hacquard S."/>
        </authorList>
    </citation>
    <scope>NUCLEOTIDE SEQUENCE [LARGE SCALE GENOMIC DNA]</scope>
    <source>
        <strain evidence="2 3">MPI-SDFR-AT-0080</strain>
    </source>
</reference>
<feature type="region of interest" description="Disordered" evidence="1">
    <location>
        <begin position="309"/>
        <end position="335"/>
    </location>
</feature>
<evidence type="ECO:0000313" key="2">
    <source>
        <dbReference type="EMBL" id="KAH7060788.1"/>
    </source>
</evidence>
<dbReference type="Proteomes" id="UP000774617">
    <property type="component" value="Unassembled WGS sequence"/>
</dbReference>